<evidence type="ECO:0000313" key="2">
    <source>
        <dbReference type="EMBL" id="TWO31956.1"/>
    </source>
</evidence>
<organism evidence="2 3">
    <name type="scientific">Seonamhaeicola sediminis</name>
    <dbReference type="NCBI Taxonomy" id="2528206"/>
    <lineage>
        <taxon>Bacteria</taxon>
        <taxon>Pseudomonadati</taxon>
        <taxon>Bacteroidota</taxon>
        <taxon>Flavobacteriia</taxon>
        <taxon>Flavobacteriales</taxon>
        <taxon>Flavobacteriaceae</taxon>
    </lineage>
</organism>
<dbReference type="OrthoDB" id="660361at2"/>
<gene>
    <name evidence="2" type="ORF">E1J38_011280</name>
</gene>
<dbReference type="AlphaFoldDB" id="A0A562YBY6"/>
<dbReference type="RefSeq" id="WP_133356876.1">
    <property type="nucleotide sequence ID" value="NZ_SMZJ02000006.1"/>
</dbReference>
<dbReference type="InterPro" id="IPR025250">
    <property type="entry name" value="DUF4199"/>
</dbReference>
<reference evidence="2 3" key="2">
    <citation type="submission" date="2019-07" db="EMBL/GenBank/DDBJ databases">
        <title>Seonamhaeicola sp. W255 draft genome.</title>
        <authorList>
            <person name="Zhang X.-Y."/>
            <person name="Zhang R."/>
            <person name="Zhong Y.-L."/>
            <person name="Du Z.-J."/>
        </authorList>
    </citation>
    <scope>NUCLEOTIDE SEQUENCE [LARGE SCALE GENOMIC DNA]</scope>
    <source>
        <strain evidence="2 3">W255</strain>
    </source>
</reference>
<dbReference type="EMBL" id="SMZJ02000006">
    <property type="protein sequence ID" value="TWO31956.1"/>
    <property type="molecule type" value="Genomic_DNA"/>
</dbReference>
<keyword evidence="1" id="KW-1133">Transmembrane helix</keyword>
<evidence type="ECO:0000313" key="3">
    <source>
        <dbReference type="Proteomes" id="UP000295814"/>
    </source>
</evidence>
<proteinExistence type="predicted"/>
<name>A0A562YBY6_9FLAO</name>
<keyword evidence="1" id="KW-0812">Transmembrane</keyword>
<evidence type="ECO:0000256" key="1">
    <source>
        <dbReference type="SAM" id="Phobius"/>
    </source>
</evidence>
<feature type="transmembrane region" description="Helical" evidence="1">
    <location>
        <begin position="12"/>
        <end position="30"/>
    </location>
</feature>
<feature type="transmembrane region" description="Helical" evidence="1">
    <location>
        <begin position="73"/>
        <end position="98"/>
    </location>
</feature>
<reference evidence="2 3" key="1">
    <citation type="submission" date="2019-03" db="EMBL/GenBank/DDBJ databases">
        <authorList>
            <person name="Zhong Y.L."/>
        </authorList>
    </citation>
    <scope>NUCLEOTIDE SEQUENCE [LARGE SCALE GENOMIC DNA]</scope>
    <source>
        <strain evidence="2 3">W255</strain>
    </source>
</reference>
<keyword evidence="3" id="KW-1185">Reference proteome</keyword>
<comment type="caution">
    <text evidence="2">The sequence shown here is derived from an EMBL/GenBank/DDBJ whole genome shotgun (WGS) entry which is preliminary data.</text>
</comment>
<feature type="transmembrane region" description="Helical" evidence="1">
    <location>
        <begin position="36"/>
        <end position="57"/>
    </location>
</feature>
<feature type="transmembrane region" description="Helical" evidence="1">
    <location>
        <begin position="147"/>
        <end position="169"/>
    </location>
</feature>
<accession>A0A562YBY6</accession>
<dbReference type="Proteomes" id="UP000295814">
    <property type="component" value="Unassembled WGS sequence"/>
</dbReference>
<sequence>MEKSFKSIAKDYGIYLGAVLGILTVGAYAVNLDLFVNTLFGISIYIIAIAFGIVAILKAKKNLDGYINFKESFTAYFVCILIGLALATFISFIIFNFIDTEAAIVLKEKSLDKIVQVYKNMNQSEEKIAELVEKMESENLFSIKNSLISLLINYLLPLSVIGLLIAVVMRKNKPETE</sequence>
<keyword evidence="1" id="KW-0472">Membrane</keyword>
<dbReference type="Pfam" id="PF13858">
    <property type="entry name" value="DUF4199"/>
    <property type="match status" value="1"/>
</dbReference>
<protein>
    <submittedName>
        <fullName evidence="2">DUF4199 domain-containing protein</fullName>
    </submittedName>
</protein>